<dbReference type="Gene3D" id="3.30.2180.10">
    <property type="entry name" value="ATP12-like"/>
    <property type="match status" value="1"/>
</dbReference>
<dbReference type="FunFam" id="3.30.559.10:FF:000008">
    <property type="entry name" value="Tryptamine hydroxycinnamoyl transferase"/>
    <property type="match status" value="1"/>
</dbReference>
<feature type="compositionally biased region" description="Basic and acidic residues" evidence="9">
    <location>
        <begin position="550"/>
        <end position="564"/>
    </location>
</feature>
<evidence type="ECO:0000256" key="8">
    <source>
        <dbReference type="ARBA" id="ARBA00023315"/>
    </source>
</evidence>
<dbReference type="PANTHER" id="PTHR31642:SF278">
    <property type="entry name" value="TRYPTAMINE HYDROXYCINNAMOYLTRANSFERASE 1"/>
    <property type="match status" value="1"/>
</dbReference>
<evidence type="ECO:0000256" key="5">
    <source>
        <dbReference type="ARBA" id="ARBA00022946"/>
    </source>
</evidence>
<evidence type="ECO:0000256" key="4">
    <source>
        <dbReference type="ARBA" id="ARBA00022679"/>
    </source>
</evidence>
<keyword evidence="7" id="KW-0143">Chaperone</keyword>
<dbReference type="AlphaFoldDB" id="A0A843UN68"/>
<dbReference type="InterPro" id="IPR050317">
    <property type="entry name" value="Plant_Fungal_Acyltransferase"/>
</dbReference>
<keyword evidence="10" id="KW-1133">Transmembrane helix</keyword>
<dbReference type="InterPro" id="IPR023335">
    <property type="entry name" value="ATP12_ortho_dom_sf"/>
</dbReference>
<comment type="caution">
    <text evidence="11">The sequence shown here is derived from an EMBL/GenBank/DDBJ whole genome shotgun (WGS) entry which is preliminary data.</text>
</comment>
<dbReference type="SUPFAM" id="SSF160909">
    <property type="entry name" value="ATP12-like"/>
    <property type="match status" value="1"/>
</dbReference>
<accession>A0A843UN68</accession>
<dbReference type="InterPro" id="IPR042272">
    <property type="entry name" value="ATP12_ATP_synth-F1-assembly_N"/>
</dbReference>
<dbReference type="Gene3D" id="1.10.3580.10">
    <property type="entry name" value="ATP12 ATPase"/>
    <property type="match status" value="1"/>
</dbReference>
<dbReference type="InterPro" id="IPR023213">
    <property type="entry name" value="CAT-like_dom_sf"/>
</dbReference>
<keyword evidence="10" id="KW-0812">Transmembrane</keyword>
<keyword evidence="5" id="KW-0809">Transit peptide</keyword>
<dbReference type="GO" id="GO:0043461">
    <property type="term" value="P:proton-transporting ATP synthase complex assembly"/>
    <property type="evidence" value="ECO:0007669"/>
    <property type="project" value="InterPro"/>
</dbReference>
<evidence type="ECO:0000256" key="2">
    <source>
        <dbReference type="ARBA" id="ARBA00008231"/>
    </source>
</evidence>
<keyword evidence="12" id="KW-1185">Reference proteome</keyword>
<dbReference type="Proteomes" id="UP000652761">
    <property type="component" value="Unassembled WGS sequence"/>
</dbReference>
<dbReference type="GO" id="GO:0005739">
    <property type="term" value="C:mitochondrion"/>
    <property type="evidence" value="ECO:0007669"/>
    <property type="project" value="UniProtKB-SubCell"/>
</dbReference>
<gene>
    <name evidence="11" type="ORF">Taro_013799</name>
</gene>
<dbReference type="Gene3D" id="3.30.559.10">
    <property type="entry name" value="Chloramphenicol acetyltransferase-like domain"/>
    <property type="match status" value="2"/>
</dbReference>
<dbReference type="PANTHER" id="PTHR31642">
    <property type="entry name" value="TRICHOTHECENE 3-O-ACETYLTRANSFERASE"/>
    <property type="match status" value="1"/>
</dbReference>
<evidence type="ECO:0000313" key="12">
    <source>
        <dbReference type="Proteomes" id="UP000652761"/>
    </source>
</evidence>
<proteinExistence type="inferred from homology"/>
<evidence type="ECO:0000256" key="3">
    <source>
        <dbReference type="ARBA" id="ARBA00009861"/>
    </source>
</evidence>
<comment type="similarity">
    <text evidence="3">Belongs to the plant acyltransferase family.</text>
</comment>
<organism evidence="11 12">
    <name type="scientific">Colocasia esculenta</name>
    <name type="common">Wild taro</name>
    <name type="synonym">Arum esculentum</name>
    <dbReference type="NCBI Taxonomy" id="4460"/>
    <lineage>
        <taxon>Eukaryota</taxon>
        <taxon>Viridiplantae</taxon>
        <taxon>Streptophyta</taxon>
        <taxon>Embryophyta</taxon>
        <taxon>Tracheophyta</taxon>
        <taxon>Spermatophyta</taxon>
        <taxon>Magnoliopsida</taxon>
        <taxon>Liliopsida</taxon>
        <taxon>Araceae</taxon>
        <taxon>Aroideae</taxon>
        <taxon>Colocasieae</taxon>
        <taxon>Colocasia</taxon>
    </lineage>
</organism>
<evidence type="ECO:0000256" key="10">
    <source>
        <dbReference type="SAM" id="Phobius"/>
    </source>
</evidence>
<evidence type="ECO:0000256" key="9">
    <source>
        <dbReference type="SAM" id="MobiDB-lite"/>
    </source>
</evidence>
<keyword evidence="10" id="KW-0472">Membrane</keyword>
<comment type="subcellular location">
    <subcellularLocation>
        <location evidence="1">Mitochondrion</location>
    </subcellularLocation>
</comment>
<evidence type="ECO:0000256" key="1">
    <source>
        <dbReference type="ARBA" id="ARBA00004173"/>
    </source>
</evidence>
<dbReference type="Pfam" id="PF07542">
    <property type="entry name" value="ATP12"/>
    <property type="match status" value="1"/>
</dbReference>
<keyword evidence="6" id="KW-0496">Mitochondrion</keyword>
<keyword evidence="4" id="KW-0808">Transferase</keyword>
<name>A0A843UN68_COLES</name>
<dbReference type="InterPro" id="IPR011419">
    <property type="entry name" value="ATP12_ATP_synth-F1-assembly"/>
</dbReference>
<feature type="region of interest" description="Disordered" evidence="9">
    <location>
        <begin position="525"/>
        <end position="576"/>
    </location>
</feature>
<dbReference type="GO" id="GO:0016747">
    <property type="term" value="F:acyltransferase activity, transferring groups other than amino-acyl groups"/>
    <property type="evidence" value="ECO:0007669"/>
    <property type="project" value="UniProtKB-ARBA"/>
</dbReference>
<protein>
    <submittedName>
        <fullName evidence="11">Uncharacterized protein</fullName>
    </submittedName>
</protein>
<sequence length="816" mass="90632">MVFGRMEVTGDTTLKPYTPPPPAAFDLYVPSVYAFHPPMPDNHAIKEGLSRALIHFPHLAGRLSSDELRRPCILLNDAGVRVIETKLPEALKEHLPLETSSGDLGRFLPPADGGEELLLVQLNRFACGGLAIGLSAHHRVADGQSMSFFFISWARLVRGLDLDALPYHDRAAISVPRSPPFCDFNHRAIEFREAHAPGAEQQASGGGHGDPSSISSFVVHFTAEFVSKLKSRFTSDDPSRRYSTFQCLLAHLWKKVTVARGLREEEVTKVRVAVNGRARMKPRVPMEYFGNLVLWAYPRLTVAELLGESYVYVADAIHGAVSAVDDAYFKSFIDFGAEVEKGEERGEKAPVPTASEVGSSLCPDLEVDSWLNFQFHELDFGGGPPSTFLPPELPIEGLLVFVPSCVEKGGVDVYMALLHQHVEFPPPIEHPPPKNPFPVSSPRSRHRRLSSADLRRWRIQIGHFVPPAQVGLPFSPCGYRRRHSGAAKGPATMAGPANQILWRLNPLATIRRSISGAHGRRLVATAAGAKAEPETPVPVKTEAEQDSSDQNEKDEKIYLRRPSSDESSSVTRDQTSVTMPMSFMTGSIIGKRFYKEVTTRMADDGNGWTVILDYRTLKTPSKRPLKMPSLALAKAIAAEWDYQDRPGRQLPLVFSLGKPFCGPRYWKAGSHLELRWFFWLFQSKTLDNERQIEKFDPLLDWVETEFGFKPVVYSSFFGGKQEDGLVKAVESALKKTNDCELAAIDAMAAAAHSLIIPLGLVRGQLEIEEAIKLIRLEEDLQVFSGLIVLTGGVWLKAAMISILLIYEFKFLLLLYF</sequence>
<evidence type="ECO:0000256" key="7">
    <source>
        <dbReference type="ARBA" id="ARBA00023186"/>
    </source>
</evidence>
<keyword evidence="8" id="KW-0012">Acyltransferase</keyword>
<dbReference type="Pfam" id="PF02458">
    <property type="entry name" value="Transferase"/>
    <property type="match status" value="1"/>
</dbReference>
<feature type="compositionally biased region" description="Polar residues" evidence="9">
    <location>
        <begin position="565"/>
        <end position="576"/>
    </location>
</feature>
<evidence type="ECO:0000313" key="11">
    <source>
        <dbReference type="EMBL" id="MQL81329.1"/>
    </source>
</evidence>
<feature type="transmembrane region" description="Helical" evidence="10">
    <location>
        <begin position="782"/>
        <end position="806"/>
    </location>
</feature>
<dbReference type="OrthoDB" id="5673at2759"/>
<comment type="similarity">
    <text evidence="2">Belongs to the ATP12 family.</text>
</comment>
<reference evidence="11" key="1">
    <citation type="submission" date="2017-07" db="EMBL/GenBank/DDBJ databases">
        <title>Taro Niue Genome Assembly and Annotation.</title>
        <authorList>
            <person name="Atibalentja N."/>
            <person name="Keating K."/>
            <person name="Fields C.J."/>
        </authorList>
    </citation>
    <scope>NUCLEOTIDE SEQUENCE</scope>
    <source>
        <strain evidence="11">Niue_2</strain>
        <tissue evidence="11">Leaf</tissue>
    </source>
</reference>
<dbReference type="EMBL" id="NMUH01000560">
    <property type="protein sequence ID" value="MQL81329.1"/>
    <property type="molecule type" value="Genomic_DNA"/>
</dbReference>
<evidence type="ECO:0000256" key="6">
    <source>
        <dbReference type="ARBA" id="ARBA00023128"/>
    </source>
</evidence>